<evidence type="ECO:0000313" key="2">
    <source>
        <dbReference type="EMBL" id="MBD2828943.1"/>
    </source>
</evidence>
<sequence length="97" mass="10628">MASHIRPEDDPGSEAAEPVRPEWLRPAPEGALWITEEGEQARLALKGNTPALRAALHAGIREEDYVTTVKVLRRFVRNAGGTITPCGLSRTSRRDSP</sequence>
<accession>A0A927BJR6</accession>
<name>A0A927BJR6_STRGL</name>
<organism evidence="2">
    <name type="scientific">Streptomyces globisporus</name>
    <dbReference type="NCBI Taxonomy" id="1908"/>
    <lineage>
        <taxon>Bacteria</taxon>
        <taxon>Bacillati</taxon>
        <taxon>Actinomycetota</taxon>
        <taxon>Actinomycetes</taxon>
        <taxon>Kitasatosporales</taxon>
        <taxon>Streptomycetaceae</taxon>
        <taxon>Streptomyces</taxon>
    </lineage>
</organism>
<comment type="caution">
    <text evidence="2">The sequence shown here is derived from an EMBL/GenBank/DDBJ whole genome shotgun (WGS) entry which is preliminary data.</text>
</comment>
<reference evidence="2" key="1">
    <citation type="journal article" date="2020" name="PLoS ONE">
        <title>Isolation and characterization of Streptomyces bacteriophages and Streptomyces strains encoding biosynthetic arsenals: Streptomyces strains and phages for antibiotic discovery.</title>
        <authorList>
            <person name="Montano E.T."/>
            <person name="Nideffer J.F."/>
            <person name="Brumage L."/>
            <person name="Erb M."/>
            <person name="Derman A.I."/>
            <person name="Davis J.P."/>
            <person name="Estrada E."/>
            <person name="Fu S."/>
            <person name="Le D."/>
            <person name="Vuppala A."/>
            <person name="Tran C."/>
            <person name="Luterstein E."/>
            <person name="Lakkaraju S."/>
            <person name="Panchagnula S."/>
            <person name="Ren C."/>
            <person name="Doan J."/>
            <person name="Tran S."/>
            <person name="Soriano J."/>
            <person name="Fujita Y."/>
            <person name="Gutala P."/>
            <person name="Fujii Q."/>
            <person name="Lee M."/>
            <person name="Bui A."/>
            <person name="Villarreal C."/>
            <person name="Shing S.R."/>
            <person name="Kim S."/>
            <person name="Freeman D."/>
            <person name="Racha V."/>
            <person name="Ho A."/>
            <person name="Kumar P."/>
            <person name="Falah K."/>
            <person name="Dawson T."/>
            <person name="Enustun E."/>
            <person name="Prichard A."/>
            <person name="Gomez A."/>
            <person name="Khanna K."/>
            <person name="Trigg S."/>
            <person name="Fernandez L."/>
            <person name="Pogliano K."/>
            <person name="Pogliano J."/>
        </authorList>
    </citation>
    <scope>NUCLEOTIDE SEQUENCE</scope>
    <source>
        <strain evidence="2">QF2</strain>
    </source>
</reference>
<feature type="region of interest" description="Disordered" evidence="1">
    <location>
        <begin position="1"/>
        <end position="25"/>
    </location>
</feature>
<evidence type="ECO:0000256" key="1">
    <source>
        <dbReference type="SAM" id="MobiDB-lite"/>
    </source>
</evidence>
<dbReference type="EMBL" id="JACWUS010000001">
    <property type="protein sequence ID" value="MBD2828943.1"/>
    <property type="molecule type" value="Genomic_DNA"/>
</dbReference>
<dbReference type="AlphaFoldDB" id="A0A927BJR6"/>
<protein>
    <submittedName>
        <fullName evidence="2">Uncharacterized protein</fullName>
    </submittedName>
</protein>
<proteinExistence type="predicted"/>
<gene>
    <name evidence="2" type="ORF">ID875_12565</name>
</gene>